<evidence type="ECO:0000313" key="2">
    <source>
        <dbReference type="Proteomes" id="UP000056502"/>
    </source>
</evidence>
<dbReference type="PATRIC" id="fig|1279460.3.peg.474"/>
<dbReference type="EMBL" id="CP012603">
    <property type="protein sequence ID" value="ALE37696.1"/>
    <property type="molecule type" value="Genomic_DNA"/>
</dbReference>
<dbReference type="AlphaFoldDB" id="A0A0M4MR74"/>
<gene>
    <name evidence="1" type="ORF">G436_0473</name>
</gene>
<protein>
    <submittedName>
        <fullName evidence="1">Uncharacterized protein</fullName>
    </submittedName>
</protein>
<sequence>MRSQVIGIEKIECITITHNNLTGAESPVPPIPFDLSFTNY</sequence>
<reference evidence="1 2" key="1">
    <citation type="journal article" date="2015" name="Genome Announc.">
        <title>Whole-Genome Sequence of Leptospira interrogans Serovar Hardjo Subtype Hardjoprajitno Strain Norma, Isolated from Cattle in a Leptospirosis Outbreak in Brazil.</title>
        <authorList>
            <person name="Cosate M.R."/>
            <person name="Soares S.C."/>
            <person name="Mendes T.A."/>
            <person name="Raittz R.T."/>
            <person name="Moreira E.C."/>
            <person name="Leite R."/>
            <person name="Fernandes G.R."/>
            <person name="Haddad J.P."/>
            <person name="Ortega J.M."/>
        </authorList>
    </citation>
    <scope>NUCLEOTIDE SEQUENCE [LARGE SCALE GENOMIC DNA]</scope>
    <source>
        <strain evidence="1 2">Norma</strain>
    </source>
</reference>
<name>A0A0M4MR74_LEPIR</name>
<dbReference type="Proteomes" id="UP000056502">
    <property type="component" value="Chromosome I"/>
</dbReference>
<proteinExistence type="predicted"/>
<organism evidence="1">
    <name type="scientific">Leptospira interrogans serovar Hardjo str. Norma</name>
    <dbReference type="NCBI Taxonomy" id="1279460"/>
    <lineage>
        <taxon>Bacteria</taxon>
        <taxon>Pseudomonadati</taxon>
        <taxon>Spirochaetota</taxon>
        <taxon>Spirochaetia</taxon>
        <taxon>Leptospirales</taxon>
        <taxon>Leptospiraceae</taxon>
        <taxon>Leptospira</taxon>
    </lineage>
</organism>
<accession>A0A0M4MR74</accession>
<evidence type="ECO:0000313" key="1">
    <source>
        <dbReference type="EMBL" id="ALE37696.1"/>
    </source>
</evidence>